<evidence type="ECO:0000313" key="2">
    <source>
        <dbReference type="EMBL" id="HCT15378.1"/>
    </source>
</evidence>
<feature type="signal peptide" evidence="1">
    <location>
        <begin position="1"/>
        <end position="34"/>
    </location>
</feature>
<name>A0A3D4T1I3_9CORY</name>
<keyword evidence="1" id="KW-0732">Signal</keyword>
<dbReference type="GO" id="GO:0004806">
    <property type="term" value="F:triacylglycerol lipase activity"/>
    <property type="evidence" value="ECO:0007669"/>
    <property type="project" value="InterPro"/>
</dbReference>
<dbReference type="InterPro" id="IPR029058">
    <property type="entry name" value="AB_hydrolase_fold"/>
</dbReference>
<evidence type="ECO:0000313" key="3">
    <source>
        <dbReference type="Proteomes" id="UP000261739"/>
    </source>
</evidence>
<dbReference type="PANTHER" id="PTHR34853">
    <property type="match status" value="1"/>
</dbReference>
<dbReference type="STRING" id="863239.GCA_000213935_01955"/>
<accession>A0A3D4T1I3</accession>
<feature type="chain" id="PRO_5017643333" evidence="1">
    <location>
        <begin position="35"/>
        <end position="452"/>
    </location>
</feature>
<dbReference type="AlphaFoldDB" id="A0A3D4T1I3"/>
<dbReference type="EMBL" id="DQID01000295">
    <property type="protein sequence ID" value="HCT15378.1"/>
    <property type="molecule type" value="Genomic_DNA"/>
</dbReference>
<dbReference type="RefSeq" id="WP_273052758.1">
    <property type="nucleotide sequence ID" value="NZ_DAITTW010000093.1"/>
</dbReference>
<organism evidence="2 3">
    <name type="scientific">Corynebacterium nuruki</name>
    <dbReference type="NCBI Taxonomy" id="1032851"/>
    <lineage>
        <taxon>Bacteria</taxon>
        <taxon>Bacillati</taxon>
        <taxon>Actinomycetota</taxon>
        <taxon>Actinomycetes</taxon>
        <taxon>Mycobacteriales</taxon>
        <taxon>Corynebacteriaceae</taxon>
        <taxon>Corynebacterium</taxon>
    </lineage>
</organism>
<sequence length="452" mass="47044">MTVSPLRRGLRATATLAASAAVVAGLCTVPTAAAAEGYSLAEADPSITQPASDPFYTPPAELPQQPGTLIRDQFAPQLLDAFDTGDTPGRADKILYSTTTQDGDTVAASGTVIEPAGQWTGAGPTPTVVFSPGTRGSGDACAPSRAGFQFSGVDTDSWNVNLNYEYPFYAIASALGMRVVVADLVGLGTPGQHTYVNHTEEGHAALDAARAGLAFAGAPADSPIGFFGYSQGGGAAAGAAEHAASYAPELNVKGTFAGAPPADLVSVAGAIDSHMISGVLGYALNGALARHPELAPLQDKYFNDKGKQYMASTADECIGNSVAHWAFTDTRTLTKDGRSFSELIQDDDQLREVLTDSNYKLGSRELNAPMLLANGRNDDTIPWSQARDLAAEYCSSGGTVQFDTDETPSILPKSVINHAVPMLTQAGSAFQYLYGRFNDTGDQPAPSNCGQF</sequence>
<protein>
    <submittedName>
        <fullName evidence="2">Lipase</fullName>
    </submittedName>
</protein>
<dbReference type="Proteomes" id="UP000261739">
    <property type="component" value="Unassembled WGS sequence"/>
</dbReference>
<comment type="caution">
    <text evidence="2">The sequence shown here is derived from an EMBL/GenBank/DDBJ whole genome shotgun (WGS) entry which is preliminary data.</text>
</comment>
<proteinExistence type="predicted"/>
<evidence type="ECO:0000256" key="1">
    <source>
        <dbReference type="SAM" id="SignalP"/>
    </source>
</evidence>
<dbReference type="SUPFAM" id="SSF53474">
    <property type="entry name" value="alpha/beta-Hydrolases"/>
    <property type="match status" value="1"/>
</dbReference>
<dbReference type="Gene3D" id="3.40.50.1820">
    <property type="entry name" value="alpha/beta hydrolase"/>
    <property type="match status" value="1"/>
</dbReference>
<dbReference type="InterPro" id="IPR005152">
    <property type="entry name" value="Lipase_secreted"/>
</dbReference>
<dbReference type="Gene3D" id="1.10.260.130">
    <property type="match status" value="1"/>
</dbReference>
<dbReference type="PANTHER" id="PTHR34853:SF1">
    <property type="entry name" value="LIPASE 5"/>
    <property type="match status" value="1"/>
</dbReference>
<dbReference type="InterPro" id="IPR006311">
    <property type="entry name" value="TAT_signal"/>
</dbReference>
<dbReference type="PIRSF" id="PIRSF029171">
    <property type="entry name" value="Esterase_LipA"/>
    <property type="match status" value="1"/>
</dbReference>
<dbReference type="PROSITE" id="PS51318">
    <property type="entry name" value="TAT"/>
    <property type="match status" value="1"/>
</dbReference>
<reference evidence="2 3" key="1">
    <citation type="journal article" date="2018" name="Nat. Biotechnol.">
        <title>A standardized bacterial taxonomy based on genome phylogeny substantially revises the tree of life.</title>
        <authorList>
            <person name="Parks D.H."/>
            <person name="Chuvochina M."/>
            <person name="Waite D.W."/>
            <person name="Rinke C."/>
            <person name="Skarshewski A."/>
            <person name="Chaumeil P.A."/>
            <person name="Hugenholtz P."/>
        </authorList>
    </citation>
    <scope>NUCLEOTIDE SEQUENCE [LARGE SCALE GENOMIC DNA]</scope>
    <source>
        <strain evidence="2">UBA11247</strain>
    </source>
</reference>
<dbReference type="Pfam" id="PF03583">
    <property type="entry name" value="LIP"/>
    <property type="match status" value="1"/>
</dbReference>
<dbReference type="GO" id="GO:0016042">
    <property type="term" value="P:lipid catabolic process"/>
    <property type="evidence" value="ECO:0007669"/>
    <property type="project" value="InterPro"/>
</dbReference>
<gene>
    <name evidence="2" type="ORF">DIW82_11530</name>
</gene>